<dbReference type="RefSeq" id="WP_073400782.1">
    <property type="nucleotide sequence ID" value="NZ_FQTV01000006.1"/>
</dbReference>
<dbReference type="Proteomes" id="UP000184509">
    <property type="component" value="Unassembled WGS sequence"/>
</dbReference>
<dbReference type="AlphaFoldDB" id="A0A1M5A497"/>
<dbReference type="STRING" id="1297750.SAMN05444405_106140"/>
<evidence type="ECO:0000313" key="2">
    <source>
        <dbReference type="EMBL" id="SHF24917.1"/>
    </source>
</evidence>
<evidence type="ECO:0000313" key="3">
    <source>
        <dbReference type="Proteomes" id="UP000184509"/>
    </source>
</evidence>
<reference evidence="2 3" key="1">
    <citation type="submission" date="2016-11" db="EMBL/GenBank/DDBJ databases">
        <authorList>
            <person name="Jaros S."/>
            <person name="Januszkiewicz K."/>
            <person name="Wedrychowicz H."/>
        </authorList>
    </citation>
    <scope>NUCLEOTIDE SEQUENCE [LARGE SCALE GENOMIC DNA]</scope>
    <source>
        <strain evidence="2 3">DSM 26991</strain>
    </source>
</reference>
<organism evidence="2 3">
    <name type="scientific">Bacteroides luti</name>
    <dbReference type="NCBI Taxonomy" id="1297750"/>
    <lineage>
        <taxon>Bacteria</taxon>
        <taxon>Pseudomonadati</taxon>
        <taxon>Bacteroidota</taxon>
        <taxon>Bacteroidia</taxon>
        <taxon>Bacteroidales</taxon>
        <taxon>Bacteroidaceae</taxon>
        <taxon>Bacteroides</taxon>
    </lineage>
</organism>
<keyword evidence="1" id="KW-0812">Transmembrane</keyword>
<dbReference type="EMBL" id="FQTV01000006">
    <property type="protein sequence ID" value="SHF24917.1"/>
    <property type="molecule type" value="Genomic_DNA"/>
</dbReference>
<feature type="transmembrane region" description="Helical" evidence="1">
    <location>
        <begin position="20"/>
        <end position="41"/>
    </location>
</feature>
<gene>
    <name evidence="2" type="ORF">SAMN05444405_106140</name>
</gene>
<proteinExistence type="predicted"/>
<sequence length="62" mass="7143">MNESNIKDLRKKDKRPRKKITTIAIYTIITIIVSLIAIDIYNSRDDIVAGFKDGYQEGLNMK</sequence>
<evidence type="ECO:0000256" key="1">
    <source>
        <dbReference type="SAM" id="Phobius"/>
    </source>
</evidence>
<keyword evidence="1" id="KW-0472">Membrane</keyword>
<accession>A0A1M5A497</accession>
<name>A0A1M5A497_9BACE</name>
<keyword evidence="3" id="KW-1185">Reference proteome</keyword>
<keyword evidence="1" id="KW-1133">Transmembrane helix</keyword>
<protein>
    <submittedName>
        <fullName evidence="2">Uncharacterized protein</fullName>
    </submittedName>
</protein>